<reference evidence="2" key="1">
    <citation type="journal article" date="2022" name="Int. J. Syst. Evol. Microbiol.">
        <title>Pseudomonas aegrilactucae sp. nov. and Pseudomonas morbosilactucae sp. nov., pathogens causing bacterial rot of lettuce in Japan.</title>
        <authorList>
            <person name="Sawada H."/>
            <person name="Fujikawa T."/>
            <person name="Satou M."/>
        </authorList>
    </citation>
    <scope>NUCLEOTIDE SEQUENCE</scope>
    <source>
        <strain evidence="2">0166_1</strain>
    </source>
</reference>
<evidence type="ECO:0000259" key="1">
    <source>
        <dbReference type="Pfam" id="PF08241"/>
    </source>
</evidence>
<dbReference type="InterPro" id="IPR029063">
    <property type="entry name" value="SAM-dependent_MTases_sf"/>
</dbReference>
<dbReference type="PANTHER" id="PTHR43591:SF24">
    <property type="entry name" value="2-METHOXY-6-POLYPRENYL-1,4-BENZOQUINOL METHYLASE, MITOCHONDRIAL"/>
    <property type="match status" value="1"/>
</dbReference>
<evidence type="ECO:0000313" key="3">
    <source>
        <dbReference type="Proteomes" id="UP001162834"/>
    </source>
</evidence>
<dbReference type="Gene3D" id="3.40.50.150">
    <property type="entry name" value="Vaccinia Virus protein VP39"/>
    <property type="match status" value="1"/>
</dbReference>
<accession>A0A9E6XXV7</accession>
<name>A0A9E6XXV7_9ACTN</name>
<dbReference type="GO" id="GO:0008757">
    <property type="term" value="F:S-adenosylmethionine-dependent methyltransferase activity"/>
    <property type="evidence" value="ECO:0007669"/>
    <property type="project" value="InterPro"/>
</dbReference>
<feature type="domain" description="Methyltransferase type 11" evidence="1">
    <location>
        <begin position="48"/>
        <end position="143"/>
    </location>
</feature>
<dbReference type="Pfam" id="PF08241">
    <property type="entry name" value="Methyltransf_11"/>
    <property type="match status" value="1"/>
</dbReference>
<dbReference type="RefSeq" id="WP_259316159.1">
    <property type="nucleotide sequence ID" value="NZ_CP087164.1"/>
</dbReference>
<gene>
    <name evidence="2" type="ORF">DSM104329_02895</name>
</gene>
<dbReference type="PANTHER" id="PTHR43591">
    <property type="entry name" value="METHYLTRANSFERASE"/>
    <property type="match status" value="1"/>
</dbReference>
<dbReference type="CDD" id="cd02440">
    <property type="entry name" value="AdoMet_MTases"/>
    <property type="match status" value="1"/>
</dbReference>
<dbReference type="SUPFAM" id="SSF53335">
    <property type="entry name" value="S-adenosyl-L-methionine-dependent methyltransferases"/>
    <property type="match status" value="1"/>
</dbReference>
<dbReference type="InterPro" id="IPR013216">
    <property type="entry name" value="Methyltransf_11"/>
</dbReference>
<evidence type="ECO:0000313" key="2">
    <source>
        <dbReference type="EMBL" id="UGS36489.1"/>
    </source>
</evidence>
<organism evidence="2 3">
    <name type="scientific">Capillimicrobium parvum</name>
    <dbReference type="NCBI Taxonomy" id="2884022"/>
    <lineage>
        <taxon>Bacteria</taxon>
        <taxon>Bacillati</taxon>
        <taxon>Actinomycetota</taxon>
        <taxon>Thermoleophilia</taxon>
        <taxon>Solirubrobacterales</taxon>
        <taxon>Capillimicrobiaceae</taxon>
        <taxon>Capillimicrobium</taxon>
    </lineage>
</organism>
<dbReference type="KEGG" id="sbae:DSM104329_02895"/>
<dbReference type="Proteomes" id="UP001162834">
    <property type="component" value="Chromosome"/>
</dbReference>
<dbReference type="EMBL" id="CP087164">
    <property type="protein sequence ID" value="UGS36489.1"/>
    <property type="molecule type" value="Genomic_DNA"/>
</dbReference>
<sequence>MTAVADLKRAHRSTWAAGDYAAVAEVIDEVPPRDLLAHLDLAPGQDVLDVATGTGNIAVRAAAAGARVAGLDLTPELLEIAEYRADGLGVDVHWVAGDAEDLPFDDESFDRVASAFGVQFAPRHEVVTTELVRVCRPGGRVVLVNWTPGGQVGELFRIMGRYMPAPPEWASPPPLWGDEDHVRGLFAESPVRLEFHYGSNPFRFDSPEHYVVFFETHYGPTVKARERLTGEGRWEACRDEILSMAERRNEATDGSLLMPSEYLVAVAHRTR</sequence>
<keyword evidence="3" id="KW-1185">Reference proteome</keyword>
<protein>
    <recommendedName>
        <fullName evidence="1">Methyltransferase type 11 domain-containing protein</fullName>
    </recommendedName>
</protein>
<proteinExistence type="predicted"/>
<dbReference type="AlphaFoldDB" id="A0A9E6XXV7"/>